<dbReference type="RefSeq" id="WP_059416412.1">
    <property type="nucleotide sequence ID" value="NZ_DF968227.1"/>
</dbReference>
<proteinExistence type="predicted"/>
<evidence type="ECO:0000313" key="2">
    <source>
        <dbReference type="Proteomes" id="UP000053859"/>
    </source>
</evidence>
<dbReference type="PATRIC" id="fig|146537.3.peg.1941"/>
<dbReference type="Pfam" id="PF07040">
    <property type="entry name" value="DUF1326"/>
    <property type="match status" value="1"/>
</dbReference>
<dbReference type="AlphaFoldDB" id="A0A0K8PGS7"/>
<protein>
    <recommendedName>
        <fullName evidence="3">DUF1326 domain-containing protein</fullName>
    </recommendedName>
</protein>
<evidence type="ECO:0000313" key="1">
    <source>
        <dbReference type="EMBL" id="GAP47100.1"/>
    </source>
</evidence>
<dbReference type="InterPro" id="IPR009758">
    <property type="entry name" value="DUF1326"/>
</dbReference>
<dbReference type="Proteomes" id="UP000053859">
    <property type="component" value="Unassembled WGS sequence"/>
</dbReference>
<name>A0A0K8PGS7_STRAJ</name>
<sequence>MSWTISGTYVAGCSCAVLCSCPYDGQPRNAEGGTDCLGTAVFHVAGGNLDDVDLSGVDFAFYNHFPSNLTSGNWKVGLVVDSAASDEQANALERILSGREGGPFGQLSQFYGEYLGMERAKVSLTDGERPGLRVEGRTELSYEPLTGPDGSSTKIKNAMFGFAPEFEVGRSSGRSDAFGLSYEASYGETADYVFSSEETEGASQGRA</sequence>
<gene>
    <name evidence="1" type="ORF">SAZU_1837</name>
</gene>
<keyword evidence="2" id="KW-1185">Reference proteome</keyword>
<dbReference type="EMBL" id="DF968227">
    <property type="protein sequence ID" value="GAP47100.1"/>
    <property type="molecule type" value="Genomic_DNA"/>
</dbReference>
<accession>A0A0K8PGS7</accession>
<organism evidence="1 2">
    <name type="scientific">Streptomyces azureus</name>
    <dbReference type="NCBI Taxonomy" id="146537"/>
    <lineage>
        <taxon>Bacteria</taxon>
        <taxon>Bacillati</taxon>
        <taxon>Actinomycetota</taxon>
        <taxon>Actinomycetes</taxon>
        <taxon>Kitasatosporales</taxon>
        <taxon>Streptomycetaceae</taxon>
        <taxon>Streptomyces</taxon>
    </lineage>
</organism>
<dbReference type="OrthoDB" id="9802256at2"/>
<reference evidence="1" key="1">
    <citation type="journal article" date="2015" name="Genome Announc.">
        <title>Draft Genome Sequence of Thiostrepton-Producing Streptomyces azureus ATCC 14921.</title>
        <authorList>
            <person name="Sakihara K."/>
            <person name="Maeda J."/>
            <person name="Tashiro K."/>
            <person name="Fujino Y."/>
            <person name="Kuhara S."/>
            <person name="Ohshima T."/>
            <person name="Ogata S."/>
            <person name="Doi K."/>
        </authorList>
    </citation>
    <scope>NUCLEOTIDE SEQUENCE [LARGE SCALE GENOMIC DNA]</scope>
    <source>
        <strain evidence="1">ATCC14921</strain>
    </source>
</reference>
<evidence type="ECO:0008006" key="3">
    <source>
        <dbReference type="Google" id="ProtNLM"/>
    </source>
</evidence>